<dbReference type="GO" id="GO:0005960">
    <property type="term" value="C:glycine cleavage complex"/>
    <property type="evidence" value="ECO:0007669"/>
    <property type="project" value="TreeGrafter"/>
</dbReference>
<evidence type="ECO:0000256" key="8">
    <source>
        <dbReference type="SAM" id="MobiDB-lite"/>
    </source>
</evidence>
<dbReference type="Pfam" id="PF21478">
    <property type="entry name" value="GcvP2_C"/>
    <property type="match status" value="1"/>
</dbReference>
<evidence type="ECO:0000259" key="9">
    <source>
        <dbReference type="Pfam" id="PF02347"/>
    </source>
</evidence>
<feature type="domain" description="Glycine cleavage system P-protein N-terminal" evidence="9">
    <location>
        <begin position="69"/>
        <end position="507"/>
    </location>
</feature>
<dbReference type="InterPro" id="IPR015424">
    <property type="entry name" value="PyrdxlP-dep_Trfase"/>
</dbReference>
<dbReference type="Gene3D" id="3.40.640.10">
    <property type="entry name" value="Type I PLP-dependent aspartate aminotransferase-like (Major domain)"/>
    <property type="match status" value="2"/>
</dbReference>
<evidence type="ECO:0000313" key="12">
    <source>
        <dbReference type="Proteomes" id="UP000279236"/>
    </source>
</evidence>
<dbReference type="GO" id="GO:0030170">
    <property type="term" value="F:pyridoxal phosphate binding"/>
    <property type="evidence" value="ECO:0007669"/>
    <property type="project" value="TreeGrafter"/>
</dbReference>
<dbReference type="GO" id="GO:0004375">
    <property type="term" value="F:glycine dehydrogenase (decarboxylating) activity"/>
    <property type="evidence" value="ECO:0007669"/>
    <property type="project" value="UniProtKB-UniRule"/>
</dbReference>
<dbReference type="InterPro" id="IPR015421">
    <property type="entry name" value="PyrdxlP-dep_Trfase_major"/>
</dbReference>
<evidence type="ECO:0000256" key="6">
    <source>
        <dbReference type="PIRSR" id="PIRSR603437-50"/>
    </source>
</evidence>
<evidence type="ECO:0000313" key="11">
    <source>
        <dbReference type="EMBL" id="RSH84835.1"/>
    </source>
</evidence>
<comment type="similarity">
    <text evidence="2 7">Belongs to the GcvP family.</text>
</comment>
<dbReference type="NCBIfam" id="TIGR00461">
    <property type="entry name" value="gcvP"/>
    <property type="match status" value="1"/>
</dbReference>
<dbReference type="PANTHER" id="PTHR11773:SF1">
    <property type="entry name" value="GLYCINE DEHYDROGENASE (DECARBOXYLATING), MITOCHONDRIAL"/>
    <property type="match status" value="1"/>
</dbReference>
<dbReference type="EMBL" id="RSCE01000003">
    <property type="protein sequence ID" value="RSH84835.1"/>
    <property type="molecule type" value="Genomic_DNA"/>
</dbReference>
<feature type="domain" description="Glycine dehydrogenase C-terminal" evidence="10">
    <location>
        <begin position="857"/>
        <end position="977"/>
    </location>
</feature>
<keyword evidence="3 6" id="KW-0663">Pyridoxal phosphate</keyword>
<protein>
    <recommendedName>
        <fullName evidence="7">Glycine cleavage system P protein</fullName>
        <ecNumber evidence="7">1.4.4.2</ecNumber>
    </recommendedName>
</protein>
<dbReference type="PANTHER" id="PTHR11773">
    <property type="entry name" value="GLYCINE DEHYDROGENASE, DECARBOXYLATING"/>
    <property type="match status" value="1"/>
</dbReference>
<feature type="modified residue" description="N6-(pyridoxal phosphate)lysine" evidence="6">
    <location>
        <position position="784"/>
    </location>
</feature>
<comment type="caution">
    <text evidence="11">The sequence shown here is derived from an EMBL/GenBank/DDBJ whole genome shotgun (WGS) entry which is preliminary data.</text>
</comment>
<keyword evidence="12" id="KW-1185">Reference proteome</keyword>
<reference evidence="11 12" key="1">
    <citation type="submission" date="2018-11" db="EMBL/GenBank/DDBJ databases">
        <title>Genome sequence of Apiotrichum porosum DSM 27194.</title>
        <authorList>
            <person name="Aliyu H."/>
            <person name="Gorte O."/>
            <person name="Ochsenreither K."/>
        </authorList>
    </citation>
    <scope>NUCLEOTIDE SEQUENCE [LARGE SCALE GENOMIC DNA]</scope>
    <source>
        <strain evidence="11 12">DSM 27194</strain>
    </source>
</reference>
<organism evidence="11 12">
    <name type="scientific">Apiotrichum porosum</name>
    <dbReference type="NCBI Taxonomy" id="105984"/>
    <lineage>
        <taxon>Eukaryota</taxon>
        <taxon>Fungi</taxon>
        <taxon>Dikarya</taxon>
        <taxon>Basidiomycota</taxon>
        <taxon>Agaricomycotina</taxon>
        <taxon>Tremellomycetes</taxon>
        <taxon>Trichosporonales</taxon>
        <taxon>Trichosporonaceae</taxon>
        <taxon>Apiotrichum</taxon>
    </lineage>
</organism>
<comment type="catalytic activity">
    <reaction evidence="5 7">
        <text>N(6)-[(R)-lipoyl]-L-lysyl-[glycine-cleavage complex H protein] + glycine + H(+) = N(6)-[(R)-S(8)-aminomethyldihydrolipoyl]-L-lysyl-[glycine-cleavage complex H protein] + CO2</text>
        <dbReference type="Rhea" id="RHEA:24304"/>
        <dbReference type="Rhea" id="RHEA-COMP:10494"/>
        <dbReference type="Rhea" id="RHEA-COMP:10495"/>
        <dbReference type="ChEBI" id="CHEBI:15378"/>
        <dbReference type="ChEBI" id="CHEBI:16526"/>
        <dbReference type="ChEBI" id="CHEBI:57305"/>
        <dbReference type="ChEBI" id="CHEBI:83099"/>
        <dbReference type="ChEBI" id="CHEBI:83143"/>
        <dbReference type="EC" id="1.4.4.2"/>
    </reaction>
</comment>
<comment type="function">
    <text evidence="7">The glycine cleavage system catalyzes the degradation of glycine.</text>
</comment>
<evidence type="ECO:0000256" key="3">
    <source>
        <dbReference type="ARBA" id="ARBA00022898"/>
    </source>
</evidence>
<keyword evidence="4 7" id="KW-0560">Oxidoreductase</keyword>
<dbReference type="AlphaFoldDB" id="A0A427Y1G4"/>
<dbReference type="RefSeq" id="XP_028478283.1">
    <property type="nucleotide sequence ID" value="XM_028621831.1"/>
</dbReference>
<evidence type="ECO:0000256" key="5">
    <source>
        <dbReference type="ARBA" id="ARBA00049026"/>
    </source>
</evidence>
<evidence type="ECO:0000256" key="7">
    <source>
        <dbReference type="RuleBase" id="RU364056"/>
    </source>
</evidence>
<dbReference type="OrthoDB" id="6537869at2759"/>
<comment type="subunit">
    <text evidence="7">The glycine cleavage system is composed of four proteins: P, T, L and H.</text>
</comment>
<dbReference type="GO" id="GO:0005739">
    <property type="term" value="C:mitochondrion"/>
    <property type="evidence" value="ECO:0007669"/>
    <property type="project" value="UniProtKB-SubCell"/>
</dbReference>
<dbReference type="GO" id="GO:0019464">
    <property type="term" value="P:glycine decarboxylation via glycine cleavage system"/>
    <property type="evidence" value="ECO:0007669"/>
    <property type="project" value="TreeGrafter"/>
</dbReference>
<dbReference type="GO" id="GO:0016594">
    <property type="term" value="F:glycine binding"/>
    <property type="evidence" value="ECO:0007669"/>
    <property type="project" value="TreeGrafter"/>
</dbReference>
<gene>
    <name evidence="11" type="primary">GCV2</name>
    <name evidence="11" type="ORF">EHS24_006366</name>
</gene>
<dbReference type="InterPro" id="IPR015422">
    <property type="entry name" value="PyrdxlP-dep_Trfase_small"/>
</dbReference>
<dbReference type="Gene3D" id="3.90.1150.10">
    <property type="entry name" value="Aspartate Aminotransferase, domain 1"/>
    <property type="match status" value="2"/>
</dbReference>
<evidence type="ECO:0000256" key="1">
    <source>
        <dbReference type="ARBA" id="ARBA00001933"/>
    </source>
</evidence>
<dbReference type="GeneID" id="39590909"/>
<dbReference type="STRING" id="105984.A0A427Y1G4"/>
<accession>A0A427Y1G4</accession>
<feature type="compositionally biased region" description="Low complexity" evidence="8">
    <location>
        <begin position="49"/>
        <end position="58"/>
    </location>
</feature>
<keyword evidence="7" id="KW-0809">Transit peptide</keyword>
<dbReference type="Pfam" id="PF02347">
    <property type="entry name" value="GDC-P"/>
    <property type="match status" value="2"/>
</dbReference>
<dbReference type="FunFam" id="3.40.640.10:FF:000005">
    <property type="entry name" value="Glycine dehydrogenase (decarboxylating), mitochondrial"/>
    <property type="match status" value="1"/>
</dbReference>
<dbReference type="InterPro" id="IPR049315">
    <property type="entry name" value="GDC-P_N"/>
</dbReference>
<dbReference type="SUPFAM" id="SSF53383">
    <property type="entry name" value="PLP-dependent transferases"/>
    <property type="match status" value="2"/>
</dbReference>
<sequence>MSLARLSRRALRFPQARAFTTTARVLGPVATVPRGSSTTATQPHPHPPSKSFHPSTSSVFTPLDTFKPRHVGPTDQDTQSMLNTLGYKTMDEFVRATVPDNVRIPEYTSNDIAPYSELELRRRAEEIANMNKPMKSYIGMGYHNAIVPAVIQRNVFENPAWYTAYTPYSPEQSQGRLESLVNFQTIAIQLTGLPIANASLLDEATAAAEAMAMCVASVPKNKFSKGKNIFLVSPTVAPQTQAVLETRAPGFGVQLQVAESNEAFLAEVEKLGDKIIGALVQYPDVNGEINDWAGVAEKVKANGGKVVVASDLLALTMLKPPGEWGADIVCGNSQRFGVPLGYGGPHAAFFATTEDMKRKMPGRIVGLSKDSHGAPAYRLALQTREQHIRREKATSNVCTAQALLANMAAMYAVYHGPEGLRRIAGKVHSLTRVLAEQVTELGFTVKNKSYFDTLTIDVSTAGFTADQVLQTAVAAGINFRPVDAKTIGITLDESVGPLDLTDIVNVFYRVKGQSDVEPAQLEASAQSLSLSSDSVTAPIAGPLARSTAFLQQAVFNKHHSETDMLRYMMHLQQKDYSLVHGMIPLGSCTMKLNSTSSMVPLSWKEFGGVHPFAPQDQAQGYITMLNELEHDLSLVTGYDATSVQPNSGASGEFAGLKVIHAYHESNGQGHRDVCLIPLSAHGTNPASAAMIGYKVVPIKALDDGSLDLKDLKEKATKHKDNLAAFMVTYPSTFGTFDEGIEEACQIVHDNGGQVYVDGANANALVGLTSLGRVGGDVSHTNLHKTFSIPHGGGGPGVGPISVKKHLAPFLPGHPLARVGGEKAIQAVSAAPYGSASINLISWAYIKMLGGEGLTESSKMALLNANYIAERLRPYYNLRFTNKNGRVAHECLIDLAEFEDKAGLRVPDFSKRLQDYSFHPPTAQWPLSTCWLIEPTESEPKHELDRFINALISIRGEVDEVIAGKQDKEDNVFKNAPHPLSVITAEEWTAPYSRSKAAYPVANLRRSKFWPTVGRVDDAAGDLNLICECGSVEDFAN</sequence>
<dbReference type="InterPro" id="IPR049316">
    <property type="entry name" value="GDC-P_C"/>
</dbReference>
<dbReference type="CDD" id="cd00613">
    <property type="entry name" value="GDC-P"/>
    <property type="match status" value="1"/>
</dbReference>
<comment type="cofactor">
    <cofactor evidence="1 6 7">
        <name>pyridoxal 5'-phosphate</name>
        <dbReference type="ChEBI" id="CHEBI:597326"/>
    </cofactor>
</comment>
<keyword evidence="7" id="KW-0496">Mitochondrion</keyword>
<feature type="region of interest" description="Disordered" evidence="8">
    <location>
        <begin position="29"/>
        <end position="78"/>
    </location>
</feature>
<evidence type="ECO:0000256" key="2">
    <source>
        <dbReference type="ARBA" id="ARBA00010756"/>
    </source>
</evidence>
<dbReference type="InterPro" id="IPR003437">
    <property type="entry name" value="GcvP"/>
</dbReference>
<dbReference type="FunFam" id="3.90.1150.10:FF:000097">
    <property type="entry name" value="Glycine cleavage system P protein"/>
    <property type="match status" value="1"/>
</dbReference>
<evidence type="ECO:0000259" key="10">
    <source>
        <dbReference type="Pfam" id="PF21478"/>
    </source>
</evidence>
<dbReference type="EC" id="1.4.4.2" evidence="7"/>
<comment type="subcellular location">
    <subcellularLocation>
        <location evidence="7">Mitochondrion</location>
    </subcellularLocation>
</comment>
<feature type="domain" description="Glycine cleavage system P-protein N-terminal" evidence="9">
    <location>
        <begin position="709"/>
        <end position="813"/>
    </location>
</feature>
<name>A0A427Y1G4_9TREE</name>
<dbReference type="InterPro" id="IPR020581">
    <property type="entry name" value="GDC_P"/>
</dbReference>
<dbReference type="Proteomes" id="UP000279236">
    <property type="component" value="Unassembled WGS sequence"/>
</dbReference>
<proteinExistence type="inferred from homology"/>
<evidence type="ECO:0000256" key="4">
    <source>
        <dbReference type="ARBA" id="ARBA00023002"/>
    </source>
</evidence>
<dbReference type="FunFam" id="3.40.640.10:FF:000007">
    <property type="entry name" value="glycine dehydrogenase (Decarboxylating), mitochondrial"/>
    <property type="match status" value="1"/>
</dbReference>